<evidence type="ECO:0000313" key="1">
    <source>
        <dbReference type="EMBL" id="SVC85179.1"/>
    </source>
</evidence>
<protein>
    <submittedName>
        <fullName evidence="1">Uncharacterized protein</fullName>
    </submittedName>
</protein>
<name>A0A382QI20_9ZZZZ</name>
<feature type="non-terminal residue" evidence="1">
    <location>
        <position position="188"/>
    </location>
</feature>
<gene>
    <name evidence="1" type="ORF">METZ01_LOCUS338033</name>
</gene>
<reference evidence="1" key="1">
    <citation type="submission" date="2018-05" db="EMBL/GenBank/DDBJ databases">
        <authorList>
            <person name="Lanie J.A."/>
            <person name="Ng W.-L."/>
            <person name="Kazmierczak K.M."/>
            <person name="Andrzejewski T.M."/>
            <person name="Davidsen T.M."/>
            <person name="Wayne K.J."/>
            <person name="Tettelin H."/>
            <person name="Glass J.I."/>
            <person name="Rusch D."/>
            <person name="Podicherti R."/>
            <person name="Tsui H.-C.T."/>
            <person name="Winkler M.E."/>
        </authorList>
    </citation>
    <scope>NUCLEOTIDE SEQUENCE</scope>
</reference>
<dbReference type="AlphaFoldDB" id="A0A382QI20"/>
<dbReference type="EMBL" id="UINC01114692">
    <property type="protein sequence ID" value="SVC85179.1"/>
    <property type="molecule type" value="Genomic_DNA"/>
</dbReference>
<accession>A0A382QI20</accession>
<proteinExistence type="predicted"/>
<organism evidence="1">
    <name type="scientific">marine metagenome</name>
    <dbReference type="NCBI Taxonomy" id="408172"/>
    <lineage>
        <taxon>unclassified sequences</taxon>
        <taxon>metagenomes</taxon>
        <taxon>ecological metagenomes</taxon>
    </lineage>
</organism>
<sequence length="188" mass="22543">MKINIKLKKAIITPMMSMYVEDIGGYIEYFLNNPNKENFDYLKNHLEGYRDTYIDEVLAKRINTEPSRSDIRQYDLRDDLRNISPGLTGFYLRLQERTDRDSGESWCTISVRDKLKPSGKNRRFNFSKGEFWHTNLEEAIEKLSLARDEGWFYEEYYDHRQLNLNVDDHYIVSGEITKNEKERYLKET</sequence>